<dbReference type="EMBL" id="PFSX01000066">
    <property type="protein sequence ID" value="PJC01092.1"/>
    <property type="molecule type" value="Genomic_DNA"/>
</dbReference>
<name>A0A2H9QTR7_HUBC1</name>
<feature type="transmembrane region" description="Helical" evidence="1">
    <location>
        <begin position="53"/>
        <end position="76"/>
    </location>
</feature>
<dbReference type="EMBL" id="PFUW01000001">
    <property type="protein sequence ID" value="PJB04542.1"/>
    <property type="molecule type" value="Genomic_DNA"/>
</dbReference>
<evidence type="ECO:0000313" key="2">
    <source>
        <dbReference type="EMBL" id="PIV13849.1"/>
    </source>
</evidence>
<reference evidence="8 9" key="2">
    <citation type="submission" date="2017-09" db="EMBL/GenBank/DDBJ databases">
        <title>Depth-based differentiation of microbial function through sediment-hosted aquifers and enrichment of novel symbionts in the deep terrestrial subsurface.</title>
        <authorList>
            <person name="Probst A.J."/>
            <person name="Ladd B."/>
            <person name="Jarett J.K."/>
            <person name="Geller-Mcgrath D.E."/>
            <person name="Sieber C.M.K."/>
            <person name="Emerson J.B."/>
            <person name="Anantharaman K."/>
            <person name="Thomas B.C."/>
            <person name="Malmstrom R."/>
            <person name="Stieglmeier M."/>
            <person name="Klingl A."/>
            <person name="Woyke T."/>
            <person name="Ryan C.M."/>
            <person name="Banfield J.F."/>
        </authorList>
    </citation>
    <scope>NUCLEOTIDE SEQUENCE [LARGE SCALE GENOMIC DNA]</scope>
</reference>
<comment type="caution">
    <text evidence="6">The sequence shown here is derived from an EMBL/GenBank/DDBJ whole genome shotgun (WGS) entry which is preliminary data.</text>
</comment>
<evidence type="ECO:0000313" key="7">
    <source>
        <dbReference type="EMBL" id="PJC01092.1"/>
    </source>
</evidence>
<dbReference type="Pfam" id="PF04307">
    <property type="entry name" value="YdjM"/>
    <property type="match status" value="1"/>
</dbReference>
<keyword evidence="1" id="KW-0472">Membrane</keyword>
<accession>A0A2H9RCH8</accession>
<dbReference type="Proteomes" id="UP000230713">
    <property type="component" value="Unassembled WGS sequence"/>
</dbReference>
<evidence type="ECO:0000256" key="1">
    <source>
        <dbReference type="SAM" id="Phobius"/>
    </source>
</evidence>
<dbReference type="InterPro" id="IPR007404">
    <property type="entry name" value="YdjM-like"/>
</dbReference>
<evidence type="ECO:0000313" key="9">
    <source>
        <dbReference type="Proteomes" id="UP000228888"/>
    </source>
</evidence>
<accession>A0A2H9P8L5</accession>
<dbReference type="Proteomes" id="UP000231232">
    <property type="component" value="Unassembled WGS sequence"/>
</dbReference>
<protein>
    <submittedName>
        <fullName evidence="6">Uncharacterized protein</fullName>
    </submittedName>
</protein>
<keyword evidence="1" id="KW-0812">Transmembrane</keyword>
<sequence length="160" mass="17973">MMPLTPFHLGPAFILWYIFKKHINLAGLLFGSIIVDSKAAVCLIFLGCETHDPIFHSFFGALWLGIVVAVIVLLLCSHLKNITTSLKIDDNYSTAAIFSGALLGTFSHIVLDICTHSNIFAFWPIYSQPFSISFYWFVQLFAILTTIIAILWFVNKVSQK</sequence>
<feature type="transmembrane region" description="Helical" evidence="1">
    <location>
        <begin position="132"/>
        <end position="154"/>
    </location>
</feature>
<dbReference type="AlphaFoldDB" id="A0A2H9QTR7"/>
<dbReference type="Proteomes" id="UP000228874">
    <property type="component" value="Unassembled WGS sequence"/>
</dbReference>
<dbReference type="EMBL" id="PETW01000019">
    <property type="protein sequence ID" value="PIV46507.1"/>
    <property type="molecule type" value="Genomic_DNA"/>
</dbReference>
<evidence type="ECO:0000313" key="6">
    <source>
        <dbReference type="EMBL" id="PJB04542.1"/>
    </source>
</evidence>
<accession>A0A2H9M8W5</accession>
<feature type="transmembrane region" description="Helical" evidence="1">
    <location>
        <begin position="97"/>
        <end position="126"/>
    </location>
</feature>
<evidence type="ECO:0000313" key="5">
    <source>
        <dbReference type="EMBL" id="PIY99827.1"/>
    </source>
</evidence>
<accession>A0A2H9M4D5</accession>
<dbReference type="Proteomes" id="UP000230477">
    <property type="component" value="Unassembled WGS sequence"/>
</dbReference>
<reference evidence="6" key="1">
    <citation type="submission" date="2017-09" db="EMBL/GenBank/DDBJ databases">
        <title>Depth-based differentiation of microbial function through sediment-hosted aquifers and enrichment of novel symbionts in the deep terrestrial subsurface.</title>
        <authorList>
            <person name="Probst A.J."/>
            <person name="Ladd B."/>
            <person name="Jarett J.K."/>
            <person name="Geller-Mcgrath D.E."/>
            <person name="Sieber C.M."/>
            <person name="Emerson J.B."/>
            <person name="Anantharaman K."/>
            <person name="Thomas B.C."/>
            <person name="Malmstrom R."/>
            <person name="Stieglmeier M."/>
            <person name="Klingl A."/>
            <person name="Woyke T."/>
            <person name="Ryan C.M."/>
            <person name="Banfield J.F."/>
        </authorList>
    </citation>
    <scope>NUCLEOTIDE SEQUENCE [LARGE SCALE GENOMIC DNA]</scope>
    <source>
        <strain evidence="3">CG02_land_8_20_14_3_00_31_209</strain>
        <strain evidence="2">CG03_land_8_20_14_0_80_31_114</strain>
        <strain evidence="5">CG_4_10_14_0_8_um_filter_31_133</strain>
        <strain evidence="4">CG_4_8_14_3_um_filter</strain>
        <strain evidence="7">CG_4_9_14_0_8_um_filter_31_21</strain>
        <strain evidence="6">CG_4_9_14_3_um_filter_31_125</strain>
    </source>
</reference>
<accession>A0A2H9QTR7</accession>
<evidence type="ECO:0000313" key="8">
    <source>
        <dbReference type="Proteomes" id="UP000228874"/>
    </source>
</evidence>
<dbReference type="Proteomes" id="UP000231449">
    <property type="component" value="Unassembled WGS sequence"/>
</dbReference>
<gene>
    <name evidence="7" type="ORF">CO072_02380</name>
    <name evidence="6" type="ORF">CO124_00015</name>
    <name evidence="3" type="ORF">COS22_00970</name>
    <name evidence="2" type="ORF">COS45_00685</name>
    <name evidence="5" type="ORF">COY63_01430</name>
    <name evidence="4" type="ORF">COZ66_01380</name>
</gene>
<dbReference type="EMBL" id="PFMG01000032">
    <property type="protein sequence ID" value="PIY99827.1"/>
    <property type="molecule type" value="Genomic_DNA"/>
</dbReference>
<keyword evidence="1" id="KW-1133">Transmembrane helix</keyword>
<dbReference type="EMBL" id="PFIH01000033">
    <property type="protein sequence ID" value="PIX28085.1"/>
    <property type="molecule type" value="Genomic_DNA"/>
</dbReference>
<organism evidence="6 9">
    <name type="scientific">Huberarchaeum crystalense</name>
    <dbReference type="NCBI Taxonomy" id="2014257"/>
    <lineage>
        <taxon>Archaea</taxon>
        <taxon>Candidatus Huberarchaeota</taxon>
        <taxon>Candidatus Huberarchaeia</taxon>
        <taxon>Candidatus Huberarchaeales</taxon>
        <taxon>Candidatus Huberarchaeaceae</taxon>
        <taxon>Candidatus Huberarchaeum</taxon>
    </lineage>
</organism>
<evidence type="ECO:0000313" key="3">
    <source>
        <dbReference type="EMBL" id="PIV46507.1"/>
    </source>
</evidence>
<accession>A0A2H9N2G1</accession>
<proteinExistence type="predicted"/>
<dbReference type="Proteomes" id="UP000228888">
    <property type="component" value="Unassembled WGS sequence"/>
</dbReference>
<evidence type="ECO:0000313" key="4">
    <source>
        <dbReference type="EMBL" id="PIX28085.1"/>
    </source>
</evidence>
<dbReference type="EMBL" id="PEUT01000016">
    <property type="protein sequence ID" value="PIV13849.1"/>
    <property type="molecule type" value="Genomic_DNA"/>
</dbReference>